<evidence type="ECO:0000313" key="1">
    <source>
        <dbReference type="EMBL" id="TWI89268.1"/>
    </source>
</evidence>
<protein>
    <submittedName>
        <fullName evidence="1">Uncharacterized protein</fullName>
    </submittedName>
</protein>
<dbReference type="EMBL" id="VLLG01000003">
    <property type="protein sequence ID" value="TWI89268.1"/>
    <property type="molecule type" value="Genomic_DNA"/>
</dbReference>
<sequence>MSLSVIEYPKGANKELLAARNKVRYPVTQRAEESSKLYGINFELNYRGFKAIIITFIKKNNYYNKLNTLNLWK</sequence>
<dbReference type="AlphaFoldDB" id="A0A562T7V1"/>
<gene>
    <name evidence="1" type="ORF">LX66_3363</name>
</gene>
<reference evidence="1 2" key="1">
    <citation type="journal article" date="2013" name="Stand. Genomic Sci.">
        <title>Genomic Encyclopedia of Type Strains, Phase I: The one thousand microbial genomes (KMG-I) project.</title>
        <authorList>
            <person name="Kyrpides N.C."/>
            <person name="Woyke T."/>
            <person name="Eisen J.A."/>
            <person name="Garrity G."/>
            <person name="Lilburn T.G."/>
            <person name="Beck B.J."/>
            <person name="Whitman W.B."/>
            <person name="Hugenholtz P."/>
            <person name="Klenk H.P."/>
        </authorList>
    </citation>
    <scope>NUCLEOTIDE SEQUENCE [LARGE SCALE GENOMIC DNA]</scope>
    <source>
        <strain evidence="1 2">DSM 13484</strain>
    </source>
</reference>
<dbReference type="Proteomes" id="UP000316778">
    <property type="component" value="Unassembled WGS sequence"/>
</dbReference>
<accession>A0A562T7V1</accession>
<keyword evidence="2" id="KW-1185">Reference proteome</keyword>
<comment type="caution">
    <text evidence="1">The sequence shown here is derived from an EMBL/GenBank/DDBJ whole genome shotgun (WGS) entry which is preliminary data.</text>
</comment>
<name>A0A562T7V1_CHIJA</name>
<proteinExistence type="predicted"/>
<evidence type="ECO:0000313" key="2">
    <source>
        <dbReference type="Proteomes" id="UP000316778"/>
    </source>
</evidence>
<organism evidence="1 2">
    <name type="scientific">Chitinophaga japonensis</name>
    <name type="common">Flexibacter japonensis</name>
    <dbReference type="NCBI Taxonomy" id="104662"/>
    <lineage>
        <taxon>Bacteria</taxon>
        <taxon>Pseudomonadati</taxon>
        <taxon>Bacteroidota</taxon>
        <taxon>Chitinophagia</taxon>
        <taxon>Chitinophagales</taxon>
        <taxon>Chitinophagaceae</taxon>
        <taxon>Chitinophaga</taxon>
    </lineage>
</organism>